<protein>
    <submittedName>
        <fullName evidence="2">Uncharacterized protein</fullName>
    </submittedName>
</protein>
<gene>
    <name evidence="2" type="ORF">N7468_004452</name>
</gene>
<evidence type="ECO:0000313" key="2">
    <source>
        <dbReference type="EMBL" id="KAJ5239833.1"/>
    </source>
</evidence>
<dbReference type="AlphaFoldDB" id="A0A9W9PAX2"/>
<dbReference type="Proteomes" id="UP001150941">
    <property type="component" value="Unassembled WGS sequence"/>
</dbReference>
<comment type="caution">
    <text evidence="2">The sequence shown here is derived from an EMBL/GenBank/DDBJ whole genome shotgun (WGS) entry which is preliminary data.</text>
</comment>
<evidence type="ECO:0000256" key="1">
    <source>
        <dbReference type="SAM" id="MobiDB-lite"/>
    </source>
</evidence>
<dbReference type="RefSeq" id="XP_058332752.1">
    <property type="nucleotide sequence ID" value="XM_058473749.1"/>
</dbReference>
<dbReference type="EMBL" id="JAPQKS010000003">
    <property type="protein sequence ID" value="KAJ5239833.1"/>
    <property type="molecule type" value="Genomic_DNA"/>
</dbReference>
<feature type="compositionally biased region" description="Basic residues" evidence="1">
    <location>
        <begin position="75"/>
        <end position="85"/>
    </location>
</feature>
<name>A0A9W9PAX2_9EURO</name>
<reference evidence="2" key="2">
    <citation type="journal article" date="2023" name="IMA Fungus">
        <title>Comparative genomic study of the Penicillium genus elucidates a diverse pangenome and 15 lateral gene transfer events.</title>
        <authorList>
            <person name="Petersen C."/>
            <person name="Sorensen T."/>
            <person name="Nielsen M.R."/>
            <person name="Sondergaard T.E."/>
            <person name="Sorensen J.L."/>
            <person name="Fitzpatrick D.A."/>
            <person name="Frisvad J.C."/>
            <person name="Nielsen K.L."/>
        </authorList>
    </citation>
    <scope>NUCLEOTIDE SEQUENCE</scope>
    <source>
        <strain evidence="2">IBT 19713</strain>
    </source>
</reference>
<feature type="region of interest" description="Disordered" evidence="1">
    <location>
        <begin position="50"/>
        <end position="140"/>
    </location>
</feature>
<proteinExistence type="predicted"/>
<dbReference type="GeneID" id="83201052"/>
<sequence length="140" mass="15085">MDSSEHQDDLSVGDVFTPQADSALSCADFPTNHHVSDVHMGDQQLPRKQMANDRTNGNSAMVSPAFKPNLLPVKPQRRKKNKKKQVGQVDPALSTVRGFTPLASADEDSDFSTTSSIPATSVCGSPSVHPVPLGNSRPRY</sequence>
<keyword evidence="3" id="KW-1185">Reference proteome</keyword>
<dbReference type="OrthoDB" id="63267at2759"/>
<reference evidence="2" key="1">
    <citation type="submission" date="2022-11" db="EMBL/GenBank/DDBJ databases">
        <authorList>
            <person name="Petersen C."/>
        </authorList>
    </citation>
    <scope>NUCLEOTIDE SEQUENCE</scope>
    <source>
        <strain evidence="2">IBT 19713</strain>
    </source>
</reference>
<feature type="compositionally biased region" description="Polar residues" evidence="1">
    <location>
        <begin position="52"/>
        <end position="61"/>
    </location>
</feature>
<evidence type="ECO:0000313" key="3">
    <source>
        <dbReference type="Proteomes" id="UP001150941"/>
    </source>
</evidence>
<feature type="compositionally biased region" description="Polar residues" evidence="1">
    <location>
        <begin position="111"/>
        <end position="124"/>
    </location>
</feature>
<accession>A0A9W9PAX2</accession>
<organism evidence="2 3">
    <name type="scientific">Penicillium chermesinum</name>
    <dbReference type="NCBI Taxonomy" id="63820"/>
    <lineage>
        <taxon>Eukaryota</taxon>
        <taxon>Fungi</taxon>
        <taxon>Dikarya</taxon>
        <taxon>Ascomycota</taxon>
        <taxon>Pezizomycotina</taxon>
        <taxon>Eurotiomycetes</taxon>
        <taxon>Eurotiomycetidae</taxon>
        <taxon>Eurotiales</taxon>
        <taxon>Aspergillaceae</taxon>
        <taxon>Penicillium</taxon>
    </lineage>
</organism>